<feature type="coiled-coil region" evidence="5">
    <location>
        <begin position="257"/>
        <end position="305"/>
    </location>
</feature>
<organism evidence="9 10">
    <name type="scientific">Roseicella aquatilis</name>
    <dbReference type="NCBI Taxonomy" id="2527868"/>
    <lineage>
        <taxon>Bacteria</taxon>
        <taxon>Pseudomonadati</taxon>
        <taxon>Pseudomonadota</taxon>
        <taxon>Alphaproteobacteria</taxon>
        <taxon>Acetobacterales</taxon>
        <taxon>Roseomonadaceae</taxon>
        <taxon>Roseicella</taxon>
    </lineage>
</organism>
<dbReference type="PANTHER" id="PTHR43065:SF49">
    <property type="entry name" value="HISTIDINE KINASE"/>
    <property type="match status" value="1"/>
</dbReference>
<dbReference type="SMART" id="SM00388">
    <property type="entry name" value="HisKA"/>
    <property type="match status" value="1"/>
</dbReference>
<sequence>MADHVSFLLVDDRPENLDVLEALLRREGLDILRAGSGPEALELLLVHDVALALLDVQMPDMSGFELAELMRGTARTRDVPIIFLTASGHDEERRFRGYEAGAVDFLEKPLDADILRQKADVFFRLDRQRRDLLRQRDALEASEARFRAIVESEVQILFRVDPSGAVLEAPGWTAVTGQPREALVGDGWLARIHPEDRAQAAALWAERPPTQKAPRVPYRVRTGAGTWRWFEGFAAAVRDDAGRITEWVGTAIDIHDRRAAEQALHQHQQELEQLVEERTAALLRAADEQRRAEEASRQAEKLAALGQLTGGVAHDFSNLLQVIASGVSLLARPKLTETRQAKVIEGMQAAVESARTLTGRLLAFARQQPLAPETFDLAQRLPALSGLLRSTLGAGIRVETDTAPDLWPIRCDPTQLEVALLNLAVNARDAMPRGGTLAIRASNTRLPAEGERAAGDYVLITVRDTGEGMPPAVLARAFEPFFTTKEVGKGTGLGLPQVFGFARQSEGEVRIESEPGRGTTVLICLPRATEAAAAARDRQAAASRGAVMETLRSSTGRTVLVVEDNEQAGDFAAQLLEELGYQTLRAGSGPEALEMLAELPEVDAVFSDIVMPGGVNGVQLSTWLRQRHPRLAVLLATGYSATLVAEGLPEGVEVLRKPYRLDDLASGLRRAFAAVAPEMSERALG</sequence>
<dbReference type="InterPro" id="IPR005467">
    <property type="entry name" value="His_kinase_dom"/>
</dbReference>
<dbReference type="PROSITE" id="PS50113">
    <property type="entry name" value="PAC"/>
    <property type="match status" value="1"/>
</dbReference>
<feature type="domain" description="Response regulatory" evidence="7">
    <location>
        <begin position="6"/>
        <end position="123"/>
    </location>
</feature>
<feature type="domain" description="Histidine kinase" evidence="6">
    <location>
        <begin position="311"/>
        <end position="529"/>
    </location>
</feature>
<dbReference type="Pfam" id="PF08447">
    <property type="entry name" value="PAS_3"/>
    <property type="match status" value="1"/>
</dbReference>
<reference evidence="9 10" key="1">
    <citation type="submission" date="2019-03" db="EMBL/GenBank/DDBJ databases">
        <title>Paracraurococcus aquatilis NE82 genome sequence.</title>
        <authorList>
            <person name="Zhao Y."/>
            <person name="Du Z."/>
        </authorList>
    </citation>
    <scope>NUCLEOTIDE SEQUENCE [LARGE SCALE GENOMIC DNA]</scope>
    <source>
        <strain evidence="9 10">NE82</strain>
    </source>
</reference>
<evidence type="ECO:0000256" key="5">
    <source>
        <dbReference type="SAM" id="Coils"/>
    </source>
</evidence>
<feature type="modified residue" description="4-aspartylphosphate" evidence="4">
    <location>
        <position position="55"/>
    </location>
</feature>
<dbReference type="SUPFAM" id="SSF55874">
    <property type="entry name" value="ATPase domain of HSP90 chaperone/DNA topoisomerase II/histidine kinase"/>
    <property type="match status" value="1"/>
</dbReference>
<comment type="catalytic activity">
    <reaction evidence="1">
        <text>ATP + protein L-histidine = ADP + protein N-phospho-L-histidine.</text>
        <dbReference type="EC" id="2.7.13.3"/>
    </reaction>
</comment>
<dbReference type="EMBL" id="SKBM01000014">
    <property type="protein sequence ID" value="TCZ59695.1"/>
    <property type="molecule type" value="Genomic_DNA"/>
</dbReference>
<proteinExistence type="predicted"/>
<name>A0A4R4DHB1_9PROT</name>
<evidence type="ECO:0000313" key="10">
    <source>
        <dbReference type="Proteomes" id="UP000295023"/>
    </source>
</evidence>
<dbReference type="SUPFAM" id="SSF52172">
    <property type="entry name" value="CheY-like"/>
    <property type="match status" value="2"/>
</dbReference>
<dbReference type="GO" id="GO:0000155">
    <property type="term" value="F:phosphorelay sensor kinase activity"/>
    <property type="evidence" value="ECO:0007669"/>
    <property type="project" value="InterPro"/>
</dbReference>
<gene>
    <name evidence="9" type="ORF">EXY23_15365</name>
</gene>
<dbReference type="PROSITE" id="PS50110">
    <property type="entry name" value="RESPONSE_REGULATORY"/>
    <property type="match status" value="2"/>
</dbReference>
<dbReference type="SUPFAM" id="SSF55785">
    <property type="entry name" value="PYP-like sensor domain (PAS domain)"/>
    <property type="match status" value="1"/>
</dbReference>
<dbReference type="Pfam" id="PF00072">
    <property type="entry name" value="Response_reg"/>
    <property type="match status" value="2"/>
</dbReference>
<keyword evidence="10" id="KW-1185">Reference proteome</keyword>
<dbReference type="InterPro" id="IPR036097">
    <property type="entry name" value="HisK_dim/P_sf"/>
</dbReference>
<dbReference type="SMART" id="SM00091">
    <property type="entry name" value="PAS"/>
    <property type="match status" value="1"/>
</dbReference>
<dbReference type="EC" id="2.7.13.3" evidence="2"/>
<dbReference type="InterPro" id="IPR036890">
    <property type="entry name" value="HATPase_C_sf"/>
</dbReference>
<dbReference type="InterPro" id="IPR004358">
    <property type="entry name" value="Sig_transdc_His_kin-like_C"/>
</dbReference>
<dbReference type="PROSITE" id="PS50109">
    <property type="entry name" value="HIS_KIN"/>
    <property type="match status" value="1"/>
</dbReference>
<dbReference type="PRINTS" id="PR00344">
    <property type="entry name" value="BCTRLSENSOR"/>
</dbReference>
<dbReference type="NCBIfam" id="TIGR00229">
    <property type="entry name" value="sensory_box"/>
    <property type="match status" value="1"/>
</dbReference>
<dbReference type="SMART" id="SM00086">
    <property type="entry name" value="PAC"/>
    <property type="match status" value="1"/>
</dbReference>
<evidence type="ECO:0000259" key="6">
    <source>
        <dbReference type="PROSITE" id="PS50109"/>
    </source>
</evidence>
<dbReference type="InterPro" id="IPR003661">
    <property type="entry name" value="HisK_dim/P_dom"/>
</dbReference>
<keyword evidence="5" id="KW-0175">Coiled coil</keyword>
<feature type="domain" description="Response regulatory" evidence="7">
    <location>
        <begin position="558"/>
        <end position="672"/>
    </location>
</feature>
<dbReference type="SMART" id="SM00448">
    <property type="entry name" value="REC"/>
    <property type="match status" value="2"/>
</dbReference>
<dbReference type="Gene3D" id="3.40.50.2300">
    <property type="match status" value="2"/>
</dbReference>
<dbReference type="Gene3D" id="3.30.450.20">
    <property type="entry name" value="PAS domain"/>
    <property type="match status" value="1"/>
</dbReference>
<dbReference type="Gene3D" id="3.30.565.10">
    <property type="entry name" value="Histidine kinase-like ATPase, C-terminal domain"/>
    <property type="match status" value="1"/>
</dbReference>
<feature type="domain" description="PAC" evidence="8">
    <location>
        <begin position="214"/>
        <end position="266"/>
    </location>
</feature>
<dbReference type="InterPro" id="IPR035965">
    <property type="entry name" value="PAS-like_dom_sf"/>
</dbReference>
<comment type="caution">
    <text evidence="9">The sequence shown here is derived from an EMBL/GenBank/DDBJ whole genome shotgun (WGS) entry which is preliminary data.</text>
</comment>
<evidence type="ECO:0000256" key="3">
    <source>
        <dbReference type="ARBA" id="ARBA00022553"/>
    </source>
</evidence>
<evidence type="ECO:0000256" key="1">
    <source>
        <dbReference type="ARBA" id="ARBA00000085"/>
    </source>
</evidence>
<evidence type="ECO:0000256" key="4">
    <source>
        <dbReference type="PROSITE-ProRule" id="PRU00169"/>
    </source>
</evidence>
<dbReference type="PANTHER" id="PTHR43065">
    <property type="entry name" value="SENSOR HISTIDINE KINASE"/>
    <property type="match status" value="1"/>
</dbReference>
<evidence type="ECO:0000259" key="7">
    <source>
        <dbReference type="PROSITE" id="PS50110"/>
    </source>
</evidence>
<dbReference type="InterPro" id="IPR000700">
    <property type="entry name" value="PAS-assoc_C"/>
</dbReference>
<dbReference type="InterPro" id="IPR001610">
    <property type="entry name" value="PAC"/>
</dbReference>
<dbReference type="Pfam" id="PF02518">
    <property type="entry name" value="HATPase_c"/>
    <property type="match status" value="1"/>
</dbReference>
<dbReference type="OrthoDB" id="9796100at2"/>
<protein>
    <recommendedName>
        <fullName evidence="2">histidine kinase</fullName>
        <ecNumber evidence="2">2.7.13.3</ecNumber>
    </recommendedName>
</protein>
<dbReference type="InterPro" id="IPR011006">
    <property type="entry name" value="CheY-like_superfamily"/>
</dbReference>
<dbReference type="InterPro" id="IPR000014">
    <property type="entry name" value="PAS"/>
</dbReference>
<dbReference type="AlphaFoldDB" id="A0A4R4DHB1"/>
<dbReference type="Proteomes" id="UP000295023">
    <property type="component" value="Unassembled WGS sequence"/>
</dbReference>
<dbReference type="SMART" id="SM00387">
    <property type="entry name" value="HATPase_c"/>
    <property type="match status" value="1"/>
</dbReference>
<dbReference type="InterPro" id="IPR003594">
    <property type="entry name" value="HATPase_dom"/>
</dbReference>
<dbReference type="RefSeq" id="WP_132291000.1">
    <property type="nucleotide sequence ID" value="NZ_SKBM01000014.1"/>
</dbReference>
<dbReference type="SUPFAM" id="SSF47384">
    <property type="entry name" value="Homodimeric domain of signal transducing histidine kinase"/>
    <property type="match status" value="1"/>
</dbReference>
<feature type="modified residue" description="4-aspartylphosphate" evidence="4">
    <location>
        <position position="608"/>
    </location>
</feature>
<accession>A0A4R4DHB1</accession>
<dbReference type="Gene3D" id="1.10.287.130">
    <property type="match status" value="1"/>
</dbReference>
<keyword evidence="3 4" id="KW-0597">Phosphoprotein</keyword>
<evidence type="ECO:0000313" key="9">
    <source>
        <dbReference type="EMBL" id="TCZ59695.1"/>
    </source>
</evidence>
<evidence type="ECO:0000259" key="8">
    <source>
        <dbReference type="PROSITE" id="PS50113"/>
    </source>
</evidence>
<dbReference type="CDD" id="cd00130">
    <property type="entry name" value="PAS"/>
    <property type="match status" value="1"/>
</dbReference>
<dbReference type="InterPro" id="IPR013655">
    <property type="entry name" value="PAS_fold_3"/>
</dbReference>
<evidence type="ECO:0000256" key="2">
    <source>
        <dbReference type="ARBA" id="ARBA00012438"/>
    </source>
</evidence>
<dbReference type="InterPro" id="IPR001789">
    <property type="entry name" value="Sig_transdc_resp-reg_receiver"/>
</dbReference>